<dbReference type="EMBL" id="RCML01000678">
    <property type="protein sequence ID" value="KAG2971268.1"/>
    <property type="molecule type" value="Genomic_DNA"/>
</dbReference>
<dbReference type="EMBL" id="RCMV01000655">
    <property type="protein sequence ID" value="KAG3214256.1"/>
    <property type="molecule type" value="Genomic_DNA"/>
</dbReference>
<comment type="caution">
    <text evidence="7">The sequence shown here is derived from an EMBL/GenBank/DDBJ whole genome shotgun (WGS) entry which is preliminary data.</text>
</comment>
<evidence type="ECO:0000313" key="1">
    <source>
        <dbReference type="EMBL" id="KAG2850743.1"/>
    </source>
</evidence>
<accession>A0A329RRR9</accession>
<evidence type="ECO:0000313" key="8">
    <source>
        <dbReference type="Proteomes" id="UP000251314"/>
    </source>
</evidence>
<evidence type="ECO:0000313" key="5">
    <source>
        <dbReference type="EMBL" id="KAG3214256.1"/>
    </source>
</evidence>
<dbReference type="EMBL" id="RCMG01000659">
    <property type="protein sequence ID" value="KAG2850743.1"/>
    <property type="molecule type" value="Genomic_DNA"/>
</dbReference>
<reference evidence="7 8" key="1">
    <citation type="submission" date="2018-01" db="EMBL/GenBank/DDBJ databases">
        <title>Draft genome of the strawberry crown rot pathogen Phytophthora cactorum.</title>
        <authorList>
            <person name="Armitage A.D."/>
            <person name="Lysoe E."/>
            <person name="Nellist C.F."/>
            <person name="Harrison R.J."/>
            <person name="Brurberg M.B."/>
        </authorList>
    </citation>
    <scope>NUCLEOTIDE SEQUENCE [LARGE SCALE GENOMIC DNA]</scope>
    <source>
        <strain evidence="7 8">10300</strain>
    </source>
</reference>
<name>A0A329RRR9_9STRA</name>
<dbReference type="Proteomes" id="UP000760860">
    <property type="component" value="Unassembled WGS sequence"/>
</dbReference>
<dbReference type="AlphaFoldDB" id="A0A329RRR9"/>
<evidence type="ECO:0000313" key="7">
    <source>
        <dbReference type="EMBL" id="RAW26919.1"/>
    </source>
</evidence>
<protein>
    <submittedName>
        <fullName evidence="7">Uncharacterized protein</fullName>
    </submittedName>
</protein>
<dbReference type="EMBL" id="RCMI01000671">
    <property type="protein sequence ID" value="KAG2901269.1"/>
    <property type="molecule type" value="Genomic_DNA"/>
</dbReference>
<dbReference type="Proteomes" id="UP000688947">
    <property type="component" value="Unassembled WGS sequence"/>
</dbReference>
<reference evidence="1" key="2">
    <citation type="submission" date="2018-10" db="EMBL/GenBank/DDBJ databases">
        <title>Effector identification in a new, highly contiguous assembly of the strawberry crown rot pathogen Phytophthora cactorum.</title>
        <authorList>
            <person name="Armitage A.D."/>
            <person name="Nellist C.F."/>
            <person name="Bates H."/>
            <person name="Vickerstaff R.J."/>
            <person name="Harrison R.J."/>
        </authorList>
    </citation>
    <scope>NUCLEOTIDE SEQUENCE</scope>
    <source>
        <strain evidence="1">15-7</strain>
        <strain evidence="2">4032</strain>
        <strain evidence="3">4040</strain>
        <strain evidence="4">P415</strain>
        <strain evidence="5">P421</strain>
    </source>
</reference>
<dbReference type="EMBL" id="JAENGZ010001768">
    <property type="protein sequence ID" value="KAG6946311.1"/>
    <property type="molecule type" value="Genomic_DNA"/>
</dbReference>
<keyword evidence="8" id="KW-1185">Reference proteome</keyword>
<organism evidence="7 8">
    <name type="scientific">Phytophthora cactorum</name>
    <dbReference type="NCBI Taxonomy" id="29920"/>
    <lineage>
        <taxon>Eukaryota</taxon>
        <taxon>Sar</taxon>
        <taxon>Stramenopiles</taxon>
        <taxon>Oomycota</taxon>
        <taxon>Peronosporomycetes</taxon>
        <taxon>Peronosporales</taxon>
        <taxon>Peronosporaceae</taxon>
        <taxon>Phytophthora</taxon>
    </lineage>
</organism>
<evidence type="ECO:0000313" key="6">
    <source>
        <dbReference type="EMBL" id="KAG6946311.1"/>
    </source>
</evidence>
<dbReference type="Proteomes" id="UP000697107">
    <property type="component" value="Unassembled WGS sequence"/>
</dbReference>
<dbReference type="EMBL" id="MJFZ01000606">
    <property type="protein sequence ID" value="RAW26919.1"/>
    <property type="molecule type" value="Genomic_DNA"/>
</dbReference>
<dbReference type="VEuPathDB" id="FungiDB:PC110_g16677"/>
<dbReference type="Proteomes" id="UP000251314">
    <property type="component" value="Unassembled WGS sequence"/>
</dbReference>
<dbReference type="EMBL" id="RCMK01000671">
    <property type="protein sequence ID" value="KAG2916910.1"/>
    <property type="molecule type" value="Genomic_DNA"/>
</dbReference>
<evidence type="ECO:0000313" key="3">
    <source>
        <dbReference type="EMBL" id="KAG2916910.1"/>
    </source>
</evidence>
<reference evidence="6" key="3">
    <citation type="submission" date="2021-01" db="EMBL/GenBank/DDBJ databases">
        <title>Phytophthora aleatoria, a newly-described species from Pinus radiata is distinct from Phytophthora cactorum isolates based on comparative genomics.</title>
        <authorList>
            <person name="Mcdougal R."/>
            <person name="Panda P."/>
            <person name="Williams N."/>
            <person name="Studholme D.J."/>
        </authorList>
    </citation>
    <scope>NUCLEOTIDE SEQUENCE</scope>
    <source>
        <strain evidence="6">NZFS 3830</strain>
    </source>
</reference>
<gene>
    <name evidence="6" type="ORF">JG687_00016782</name>
    <name evidence="7" type="ORF">PC110_g16677</name>
    <name evidence="1" type="ORF">PC113_g16503</name>
    <name evidence="2" type="ORF">PC115_g15935</name>
    <name evidence="3" type="ORF">PC117_g17587</name>
    <name evidence="4" type="ORF">PC118_g16393</name>
    <name evidence="5" type="ORF">PC129_g14820</name>
</gene>
<proteinExistence type="predicted"/>
<sequence>MSSLEFAKLVLAHVDWMEVSSECDNSEELEQFIRANECYVDWCAISYGARLSESFIREYQHKVDWAGISLNRDISEEFAEEFKEFIHEENFMRNGMRKRKADK</sequence>
<dbReference type="Proteomes" id="UP000774804">
    <property type="component" value="Unassembled WGS sequence"/>
</dbReference>
<evidence type="ECO:0000313" key="2">
    <source>
        <dbReference type="EMBL" id="KAG2901269.1"/>
    </source>
</evidence>
<evidence type="ECO:0000313" key="4">
    <source>
        <dbReference type="EMBL" id="KAG2971268.1"/>
    </source>
</evidence>
<dbReference type="Proteomes" id="UP000736787">
    <property type="component" value="Unassembled WGS sequence"/>
</dbReference>
<dbReference type="OrthoDB" id="6435220at2759"/>
<dbReference type="Proteomes" id="UP000735874">
    <property type="component" value="Unassembled WGS sequence"/>
</dbReference>